<gene>
    <name evidence="4" type="primary">vacJ</name>
    <name evidence="4" type="ordered locus">HRM2_22020</name>
</gene>
<evidence type="ECO:0000313" key="5">
    <source>
        <dbReference type="Proteomes" id="UP000000442"/>
    </source>
</evidence>
<protein>
    <submittedName>
        <fullName evidence="4">VacJ</fullName>
    </submittedName>
</protein>
<reference evidence="4 5" key="1">
    <citation type="journal article" date="2009" name="Environ. Microbiol.">
        <title>Genome sequence of Desulfobacterium autotrophicum HRM2, a marine sulfate reducer oxidizing organic carbon completely to carbon dioxide.</title>
        <authorList>
            <person name="Strittmatter A.W."/>
            <person name="Liesegang H."/>
            <person name="Rabus R."/>
            <person name="Decker I."/>
            <person name="Amann J."/>
            <person name="Andres S."/>
            <person name="Henne A."/>
            <person name="Fricke W.F."/>
            <person name="Martinez-Arias R."/>
            <person name="Bartels D."/>
            <person name="Goesmann A."/>
            <person name="Krause L."/>
            <person name="Puehler A."/>
            <person name="Klenk H.P."/>
            <person name="Richter M."/>
            <person name="Schuler M."/>
            <person name="Gloeckner F.O."/>
            <person name="Meyerdierks A."/>
            <person name="Gottschalk G."/>
            <person name="Amann R."/>
        </authorList>
    </citation>
    <scope>NUCLEOTIDE SEQUENCE [LARGE SCALE GENOMIC DNA]</scope>
    <source>
        <strain evidence="5">ATCC 43914 / DSM 3382 / HRM2</strain>
    </source>
</reference>
<dbReference type="PANTHER" id="PTHR30035:SF3">
    <property type="entry name" value="INTERMEMBRANE PHOSPHOLIPID TRANSPORT SYSTEM LIPOPROTEIN MLAA"/>
    <property type="match status" value="1"/>
</dbReference>
<dbReference type="STRING" id="177437.HRM2_22020"/>
<dbReference type="AlphaFoldDB" id="C0QDN6"/>
<dbReference type="RefSeq" id="WP_015904069.1">
    <property type="nucleotide sequence ID" value="NC_012108.1"/>
</dbReference>
<dbReference type="GO" id="GO:0016020">
    <property type="term" value="C:membrane"/>
    <property type="evidence" value="ECO:0007669"/>
    <property type="project" value="InterPro"/>
</dbReference>
<evidence type="ECO:0000256" key="1">
    <source>
        <dbReference type="ARBA" id="ARBA00010634"/>
    </source>
</evidence>
<dbReference type="EMBL" id="CP001087">
    <property type="protein sequence ID" value="ACN15300.1"/>
    <property type="molecule type" value="Genomic_DNA"/>
</dbReference>
<organism evidence="4 5">
    <name type="scientific">Desulforapulum autotrophicum (strain ATCC 43914 / DSM 3382 / VKM B-1955 / HRM2)</name>
    <name type="common">Desulfobacterium autotrophicum</name>
    <dbReference type="NCBI Taxonomy" id="177437"/>
    <lineage>
        <taxon>Bacteria</taxon>
        <taxon>Pseudomonadati</taxon>
        <taxon>Thermodesulfobacteriota</taxon>
        <taxon>Desulfobacteria</taxon>
        <taxon>Desulfobacterales</taxon>
        <taxon>Desulfobacteraceae</taxon>
        <taxon>Desulforapulum</taxon>
    </lineage>
</organism>
<sequence length="240" mass="26819">MRYIIFTLLIVALALPASALAKDQDVGDLFGDYNEVEKEQSVADPIAGFNKLMYRFNDKVYFWVYKPVATGYGRVVPQPVRIGIGNIFDNLMFPVRFVNSLLQGKVRGAESEVGIFVLNSTVGLLGFFSVAQDHFKLKNSKEDLGQTFGVCHINEGFYIVLPFLGPSTLRDLVGDVGDRFITPLSYVTPLEASLGLTAFETVNDLSLKLGYYESFKQAAVDPYVSMKDAYIQLRRKRISQ</sequence>
<dbReference type="GO" id="GO:0120010">
    <property type="term" value="P:intermembrane phospholipid transfer"/>
    <property type="evidence" value="ECO:0007669"/>
    <property type="project" value="TreeGrafter"/>
</dbReference>
<evidence type="ECO:0000313" key="4">
    <source>
        <dbReference type="EMBL" id="ACN15300.1"/>
    </source>
</evidence>
<evidence type="ECO:0000256" key="2">
    <source>
        <dbReference type="ARBA" id="ARBA00022729"/>
    </source>
</evidence>
<comment type="similarity">
    <text evidence="1">Belongs to the MlaA family.</text>
</comment>
<feature type="chain" id="PRO_5002902081" evidence="3">
    <location>
        <begin position="22"/>
        <end position="240"/>
    </location>
</feature>
<proteinExistence type="inferred from homology"/>
<dbReference type="Pfam" id="PF04333">
    <property type="entry name" value="MlaA"/>
    <property type="match status" value="1"/>
</dbReference>
<dbReference type="OrthoDB" id="9785326at2"/>
<dbReference type="KEGG" id="dat:HRM2_22020"/>
<name>C0QDN6_DESAH</name>
<dbReference type="Proteomes" id="UP000000442">
    <property type="component" value="Chromosome"/>
</dbReference>
<dbReference type="PANTHER" id="PTHR30035">
    <property type="entry name" value="LIPOPROTEIN VACJ-RELATED"/>
    <property type="match status" value="1"/>
</dbReference>
<dbReference type="eggNOG" id="COG2853">
    <property type="taxonomic scope" value="Bacteria"/>
</dbReference>
<accession>C0QDN6</accession>
<keyword evidence="5" id="KW-1185">Reference proteome</keyword>
<keyword evidence="2 3" id="KW-0732">Signal</keyword>
<feature type="signal peptide" evidence="3">
    <location>
        <begin position="1"/>
        <end position="21"/>
    </location>
</feature>
<dbReference type="HOGENOM" id="CLU_059326_2_1_7"/>
<dbReference type="InterPro" id="IPR007428">
    <property type="entry name" value="MlaA"/>
</dbReference>
<evidence type="ECO:0000256" key="3">
    <source>
        <dbReference type="SAM" id="SignalP"/>
    </source>
</evidence>
<dbReference type="PRINTS" id="PR01805">
    <property type="entry name" value="VACJLIPOPROT"/>
</dbReference>